<sequence length="243" mass="24954">NGCSAPQGPPGGGKDQGRSPIGGGDSCRKKVFDGIKSDLQSCVQQKIPGVQLPDMMPGGSGGDQHGMDGGDHHAMGGGSDHQGMGGGDHKGGMGGGQPQGWGQGNGRGPQGDPFDRMVNDSCKTDAAKASVKQCLQANKPPPPGGQGQQKPDFNAMKQQMCQAKQQCLQKLTLPCQQQLKDVKAAVCQCAKDNIAPKASQIDASLQACGGQQNGGPRDGPKGKTIGSIADRFQQMFCQNDAAC</sequence>
<organism evidence="2 3">
    <name type="scientific">Romanomermis culicivorax</name>
    <name type="common">Nematode worm</name>
    <dbReference type="NCBI Taxonomy" id="13658"/>
    <lineage>
        <taxon>Eukaryota</taxon>
        <taxon>Metazoa</taxon>
        <taxon>Ecdysozoa</taxon>
        <taxon>Nematoda</taxon>
        <taxon>Enoplea</taxon>
        <taxon>Dorylaimia</taxon>
        <taxon>Mermithida</taxon>
        <taxon>Mermithoidea</taxon>
        <taxon>Mermithidae</taxon>
        <taxon>Romanomermis</taxon>
    </lineage>
</organism>
<protein>
    <submittedName>
        <fullName evidence="3">Uncharacterized protein</fullName>
    </submittedName>
</protein>
<keyword evidence="2" id="KW-1185">Reference proteome</keyword>
<evidence type="ECO:0000313" key="3">
    <source>
        <dbReference type="WBParaSite" id="nRc.2.0.1.t41584-RA"/>
    </source>
</evidence>
<feature type="compositionally biased region" description="Basic and acidic residues" evidence="1">
    <location>
        <begin position="65"/>
        <end position="74"/>
    </location>
</feature>
<dbReference type="Proteomes" id="UP000887565">
    <property type="component" value="Unplaced"/>
</dbReference>
<feature type="region of interest" description="Disordered" evidence="1">
    <location>
        <begin position="50"/>
        <end position="119"/>
    </location>
</feature>
<reference evidence="3" key="1">
    <citation type="submission" date="2022-11" db="UniProtKB">
        <authorList>
            <consortium name="WormBaseParasite"/>
        </authorList>
    </citation>
    <scope>IDENTIFICATION</scope>
</reference>
<evidence type="ECO:0000256" key="1">
    <source>
        <dbReference type="SAM" id="MobiDB-lite"/>
    </source>
</evidence>
<name>A0A915KRR7_ROMCU</name>
<proteinExistence type="predicted"/>
<accession>A0A915KRR7</accession>
<dbReference type="WBParaSite" id="nRc.2.0.1.t41584-RA">
    <property type="protein sequence ID" value="nRc.2.0.1.t41584-RA"/>
    <property type="gene ID" value="nRc.2.0.1.g41584"/>
</dbReference>
<dbReference type="AlphaFoldDB" id="A0A915KRR7"/>
<feature type="region of interest" description="Disordered" evidence="1">
    <location>
        <begin position="1"/>
        <end position="30"/>
    </location>
</feature>
<evidence type="ECO:0000313" key="2">
    <source>
        <dbReference type="Proteomes" id="UP000887565"/>
    </source>
</evidence>
<feature type="compositionally biased region" description="Gly residues" evidence="1">
    <location>
        <begin position="75"/>
        <end position="109"/>
    </location>
</feature>
<feature type="compositionally biased region" description="Gly residues" evidence="1">
    <location>
        <begin position="10"/>
        <end position="25"/>
    </location>
</feature>